<evidence type="ECO:0000313" key="2">
    <source>
        <dbReference type="EMBL" id="PIL20611.1"/>
    </source>
</evidence>
<protein>
    <submittedName>
        <fullName evidence="2">Uncharacterized protein</fullName>
    </submittedName>
</protein>
<keyword evidence="1" id="KW-0732">Signal</keyword>
<gene>
    <name evidence="2" type="ORF">P775_08780</name>
</gene>
<evidence type="ECO:0000256" key="1">
    <source>
        <dbReference type="SAM" id="SignalP"/>
    </source>
</evidence>
<feature type="chain" id="PRO_5013970357" evidence="1">
    <location>
        <begin position="21"/>
        <end position="103"/>
    </location>
</feature>
<dbReference type="Proteomes" id="UP000231259">
    <property type="component" value="Unassembled WGS sequence"/>
</dbReference>
<dbReference type="AlphaFoldDB" id="A0A2G8RGS2"/>
<comment type="caution">
    <text evidence="2">The sequence shown here is derived from an EMBL/GenBank/DDBJ whole genome shotgun (WGS) entry which is preliminary data.</text>
</comment>
<sequence>MGLRFFPVAVALLLAGQAVAKDIGVSDFAYASELSEEGYEPFATSGAGNALFGMKRDTDLYLCFIADEPAASAQRQGVLVAEVNGTNPDREVPNIPVVCVLTQ</sequence>
<organism evidence="2 3">
    <name type="scientific">Puniceibacterium antarcticum</name>
    <dbReference type="NCBI Taxonomy" id="1206336"/>
    <lineage>
        <taxon>Bacteria</taxon>
        <taxon>Pseudomonadati</taxon>
        <taxon>Pseudomonadota</taxon>
        <taxon>Alphaproteobacteria</taxon>
        <taxon>Rhodobacterales</taxon>
        <taxon>Paracoccaceae</taxon>
        <taxon>Puniceibacterium</taxon>
    </lineage>
</organism>
<keyword evidence="3" id="KW-1185">Reference proteome</keyword>
<evidence type="ECO:0000313" key="3">
    <source>
        <dbReference type="Proteomes" id="UP000231259"/>
    </source>
</evidence>
<dbReference type="EMBL" id="AWWI01000060">
    <property type="protein sequence ID" value="PIL20611.1"/>
    <property type="molecule type" value="Genomic_DNA"/>
</dbReference>
<feature type="signal peptide" evidence="1">
    <location>
        <begin position="1"/>
        <end position="20"/>
    </location>
</feature>
<accession>A0A2G8RGS2</accession>
<proteinExistence type="predicted"/>
<reference evidence="2 3" key="1">
    <citation type="submission" date="2013-09" db="EMBL/GenBank/DDBJ databases">
        <title>Genome sequencing of Phaeobacter antarcticus sp. nov. SM1211.</title>
        <authorList>
            <person name="Zhang X.-Y."/>
            <person name="Liu C."/>
            <person name="Chen X.-L."/>
            <person name="Xie B.-B."/>
            <person name="Qin Q.-L."/>
            <person name="Rong J.-C."/>
            <person name="Zhang Y.-Z."/>
        </authorList>
    </citation>
    <scope>NUCLEOTIDE SEQUENCE [LARGE SCALE GENOMIC DNA]</scope>
    <source>
        <strain evidence="2 3">SM1211</strain>
    </source>
</reference>
<name>A0A2G8RGS2_9RHOB</name>